<dbReference type="Proteomes" id="UP000460718">
    <property type="component" value="Unassembled WGS sequence"/>
</dbReference>
<accession>A0A6A3JSX5</accession>
<proteinExistence type="predicted"/>
<feature type="compositionally biased region" description="Polar residues" evidence="1">
    <location>
        <begin position="122"/>
        <end position="135"/>
    </location>
</feature>
<gene>
    <name evidence="2" type="ORF">PF011_g16614</name>
</gene>
<name>A0A6A3JSX5_9STRA</name>
<evidence type="ECO:0000256" key="1">
    <source>
        <dbReference type="SAM" id="MobiDB-lite"/>
    </source>
</evidence>
<comment type="caution">
    <text evidence="2">The sequence shown here is derived from an EMBL/GenBank/DDBJ whole genome shotgun (WGS) entry which is preliminary data.</text>
</comment>
<organism evidence="2 3">
    <name type="scientific">Phytophthora fragariae</name>
    <dbReference type="NCBI Taxonomy" id="53985"/>
    <lineage>
        <taxon>Eukaryota</taxon>
        <taxon>Sar</taxon>
        <taxon>Stramenopiles</taxon>
        <taxon>Oomycota</taxon>
        <taxon>Peronosporomycetes</taxon>
        <taxon>Peronosporales</taxon>
        <taxon>Peronosporaceae</taxon>
        <taxon>Phytophthora</taxon>
    </lineage>
</organism>
<reference evidence="2 3" key="1">
    <citation type="submission" date="2018-09" db="EMBL/GenBank/DDBJ databases">
        <title>Genomic investigation of the strawberry pathogen Phytophthora fragariae indicates pathogenicity is determined by transcriptional variation in three key races.</title>
        <authorList>
            <person name="Adams T.M."/>
            <person name="Armitage A.D."/>
            <person name="Sobczyk M.K."/>
            <person name="Bates H.J."/>
            <person name="Dunwell J.M."/>
            <person name="Nellist C.F."/>
            <person name="Harrison R.J."/>
        </authorList>
    </citation>
    <scope>NUCLEOTIDE SEQUENCE [LARGE SCALE GENOMIC DNA]</scope>
    <source>
        <strain evidence="2 3">SCRP245</strain>
    </source>
</reference>
<evidence type="ECO:0000313" key="2">
    <source>
        <dbReference type="EMBL" id="KAE8994743.1"/>
    </source>
</evidence>
<protein>
    <submittedName>
        <fullName evidence="2">Uncharacterized protein</fullName>
    </submittedName>
</protein>
<sequence>MPKGELPLKSGYARLDSDKYRDWQVLAYANSRDETLFGREQQCNERWVAELPSVVDRQDYPTPRKILTRATEALASGDECRITSVEQNGLAPAVSDDLAGPGVPKPSVVVQEDALGHDDGEPTSSEDLNAYGSTADSRETGDGGISPIDSSAKPFKPSQGFKTSGAVEVDRSRDGDEDYVPSKGWNDHGAALTRSDTSDYPDDGATEGTERLLDASYVSAGDVIPPENSTCDEADATDTVKHRPNEIKLMENLENETKLTGYGDKSAFIPDSSETMLTYSEPIGQSRGMGVIQREILITNVPTPPRSLRVLTSRTQQ</sequence>
<evidence type="ECO:0000313" key="3">
    <source>
        <dbReference type="Proteomes" id="UP000460718"/>
    </source>
</evidence>
<dbReference type="AlphaFoldDB" id="A0A6A3JSX5"/>
<dbReference type="EMBL" id="QXFW01001201">
    <property type="protein sequence ID" value="KAE8994743.1"/>
    <property type="molecule type" value="Genomic_DNA"/>
</dbReference>
<feature type="region of interest" description="Disordered" evidence="1">
    <location>
        <begin position="115"/>
        <end position="207"/>
    </location>
</feature>